<keyword evidence="7" id="KW-0812">Transmembrane</keyword>
<keyword evidence="3" id="KW-0597">Phosphoprotein</keyword>
<dbReference type="InterPro" id="IPR036890">
    <property type="entry name" value="HATPase_C_sf"/>
</dbReference>
<dbReference type="InterPro" id="IPR036097">
    <property type="entry name" value="HisK_dim/P_sf"/>
</dbReference>
<feature type="transmembrane region" description="Helical" evidence="7">
    <location>
        <begin position="135"/>
        <end position="153"/>
    </location>
</feature>
<evidence type="ECO:0000313" key="9">
    <source>
        <dbReference type="EMBL" id="AEL27612.1"/>
    </source>
</evidence>
<dbReference type="PRINTS" id="PR00344">
    <property type="entry name" value="BCTRLSENSOR"/>
</dbReference>
<name>G0J6B7_CYCMS</name>
<dbReference type="EC" id="2.7.13.3" evidence="2"/>
<dbReference type="PROSITE" id="PS50109">
    <property type="entry name" value="HIS_KIN"/>
    <property type="match status" value="1"/>
</dbReference>
<evidence type="ECO:0000313" key="10">
    <source>
        <dbReference type="Proteomes" id="UP000001635"/>
    </source>
</evidence>
<dbReference type="HOGENOM" id="CLU_048724_0_0_10"/>
<dbReference type="RefSeq" id="WP_014021897.1">
    <property type="nucleotide sequence ID" value="NC_015914.1"/>
</dbReference>
<dbReference type="Pfam" id="PF20969">
    <property type="entry name" value="MASE11"/>
    <property type="match status" value="1"/>
</dbReference>
<dbReference type="STRING" id="880070.Cycma_3903"/>
<dbReference type="GO" id="GO:0000155">
    <property type="term" value="F:phosphorelay sensor kinase activity"/>
    <property type="evidence" value="ECO:0007669"/>
    <property type="project" value="InterPro"/>
</dbReference>
<accession>G0J6B7</accession>
<keyword evidence="7" id="KW-0472">Membrane</keyword>
<dbReference type="InterPro" id="IPR003594">
    <property type="entry name" value="HATPase_dom"/>
</dbReference>
<dbReference type="eggNOG" id="COG4251">
    <property type="taxonomic scope" value="Bacteria"/>
</dbReference>
<dbReference type="Pfam" id="PF00512">
    <property type="entry name" value="HisKA"/>
    <property type="match status" value="1"/>
</dbReference>
<evidence type="ECO:0000256" key="2">
    <source>
        <dbReference type="ARBA" id="ARBA00012438"/>
    </source>
</evidence>
<keyword evidence="10" id="KW-1185">Reference proteome</keyword>
<feature type="coiled-coil region" evidence="6">
    <location>
        <begin position="204"/>
        <end position="231"/>
    </location>
</feature>
<dbReference type="InterPro" id="IPR052162">
    <property type="entry name" value="Sensor_kinase/Photoreceptor"/>
</dbReference>
<evidence type="ECO:0000256" key="4">
    <source>
        <dbReference type="ARBA" id="ARBA00022679"/>
    </source>
</evidence>
<evidence type="ECO:0000256" key="5">
    <source>
        <dbReference type="ARBA" id="ARBA00022777"/>
    </source>
</evidence>
<dbReference type="SMART" id="SM00388">
    <property type="entry name" value="HisKA"/>
    <property type="match status" value="1"/>
</dbReference>
<dbReference type="KEGG" id="cmr:Cycma_3903"/>
<keyword evidence="7" id="KW-1133">Transmembrane helix</keyword>
<dbReference type="CDD" id="cd00082">
    <property type="entry name" value="HisKA"/>
    <property type="match status" value="1"/>
</dbReference>
<organism evidence="9 10">
    <name type="scientific">Cyclobacterium marinum (strain ATCC 25205 / DSM 745 / LMG 13164 / NCIMB 1802)</name>
    <name type="common">Flectobacillus marinus</name>
    <dbReference type="NCBI Taxonomy" id="880070"/>
    <lineage>
        <taxon>Bacteria</taxon>
        <taxon>Pseudomonadati</taxon>
        <taxon>Bacteroidota</taxon>
        <taxon>Cytophagia</taxon>
        <taxon>Cytophagales</taxon>
        <taxon>Cyclobacteriaceae</taxon>
        <taxon>Cyclobacterium</taxon>
    </lineage>
</organism>
<keyword evidence="5 9" id="KW-0418">Kinase</keyword>
<dbReference type="InterPro" id="IPR005467">
    <property type="entry name" value="His_kinase_dom"/>
</dbReference>
<evidence type="ECO:0000256" key="1">
    <source>
        <dbReference type="ARBA" id="ARBA00000085"/>
    </source>
</evidence>
<sequence length="450" mass="51926">MWNRYLLFIKNICLATEQNADPLDHWRDRLFVSGIAFLLPFCLIGLIPGLIMSYINQFIPLFIFDSIAFIVSVIVALVPRIPLVIRKWAIFMVFYGIGVVLIFFIGNYGPGLMYLLAVSILMILFLPNNQAYISFYFNLATCIIFSLLIHFKLISNLPKLPNLDLVHWITVSSNLIFLSAMFSFLIPKLFSRLENSLREQVTLQEQLKKGNVKLEQSLEEVESKNKELEHFTYVISHDLQEPLRMISGFLELLKIKYYGKLDDKANTYISYAVDGANRMRLLILDLSEYSRINKITDDPVLLNPKKILDELQITFQNEILIKEAEFTSENLKPFYGYPSFFSVLLQNLIANALKYSDPNRPPRIHFSMTEREKDYLFQLTDNGVGIEDEYFEKIFILFQRLHHKNAGRGTGMGLAIVKKITDMLGGEIWVSSEVGKGSVFTFTLPIYLEE</sequence>
<proteinExistence type="predicted"/>
<dbReference type="InterPro" id="IPR048437">
    <property type="entry name" value="MASE11"/>
</dbReference>
<dbReference type="PANTHER" id="PTHR43304">
    <property type="entry name" value="PHYTOCHROME-LIKE PROTEIN CPH1"/>
    <property type="match status" value="1"/>
</dbReference>
<dbReference type="InterPro" id="IPR003661">
    <property type="entry name" value="HisK_dim/P_dom"/>
</dbReference>
<dbReference type="Gene3D" id="3.30.565.10">
    <property type="entry name" value="Histidine kinase-like ATPase, C-terminal domain"/>
    <property type="match status" value="1"/>
</dbReference>
<keyword evidence="4" id="KW-0808">Transferase</keyword>
<dbReference type="Gene3D" id="1.10.287.130">
    <property type="match status" value="1"/>
</dbReference>
<dbReference type="PANTHER" id="PTHR43304:SF1">
    <property type="entry name" value="PAC DOMAIN-CONTAINING PROTEIN"/>
    <property type="match status" value="1"/>
</dbReference>
<dbReference type="Pfam" id="PF02518">
    <property type="entry name" value="HATPase_c"/>
    <property type="match status" value="1"/>
</dbReference>
<gene>
    <name evidence="9" type="ordered locus">Cycma_3903</name>
</gene>
<dbReference type="OrthoDB" id="890870at2"/>
<dbReference type="SMART" id="SM00387">
    <property type="entry name" value="HATPase_c"/>
    <property type="match status" value="1"/>
</dbReference>
<dbReference type="SUPFAM" id="SSF47384">
    <property type="entry name" value="Homodimeric domain of signal transducing histidine kinase"/>
    <property type="match status" value="1"/>
</dbReference>
<dbReference type="SUPFAM" id="SSF55874">
    <property type="entry name" value="ATPase domain of HSP90 chaperone/DNA topoisomerase II/histidine kinase"/>
    <property type="match status" value="1"/>
</dbReference>
<reference evidence="10" key="1">
    <citation type="submission" date="2011-07" db="EMBL/GenBank/DDBJ databases">
        <title>The complete genome of Cyclobacterium marinum DSM 745.</title>
        <authorList>
            <person name="Lucas S."/>
            <person name="Han J."/>
            <person name="Lapidus A."/>
            <person name="Bruce D."/>
            <person name="Goodwin L."/>
            <person name="Pitluck S."/>
            <person name="Peters L."/>
            <person name="Kyrpides N."/>
            <person name="Mavromatis K."/>
            <person name="Ivanova N."/>
            <person name="Ovchinnikova G."/>
            <person name="Chertkov O."/>
            <person name="Detter J.C."/>
            <person name="Tapia R."/>
            <person name="Han C."/>
            <person name="Land M."/>
            <person name="Hauser L."/>
            <person name="Markowitz V."/>
            <person name="Cheng J.-F."/>
            <person name="Hugenholtz P."/>
            <person name="Woyke T."/>
            <person name="Wu D."/>
            <person name="Tindall B."/>
            <person name="Schuetze A."/>
            <person name="Brambilla E."/>
            <person name="Klenk H.-P."/>
            <person name="Eisen J.A."/>
        </authorList>
    </citation>
    <scope>NUCLEOTIDE SEQUENCE [LARGE SCALE GENOMIC DNA]</scope>
    <source>
        <strain evidence="10">ATCC 25205 / DSM 745 / LMG 13164 / NCIMB 1802</strain>
    </source>
</reference>
<dbReference type="EMBL" id="CP002955">
    <property type="protein sequence ID" value="AEL27612.1"/>
    <property type="molecule type" value="Genomic_DNA"/>
</dbReference>
<dbReference type="InterPro" id="IPR004358">
    <property type="entry name" value="Sig_transdc_His_kin-like_C"/>
</dbReference>
<evidence type="ECO:0000259" key="8">
    <source>
        <dbReference type="PROSITE" id="PS50109"/>
    </source>
</evidence>
<feature type="transmembrane region" description="Helical" evidence="7">
    <location>
        <begin position="30"/>
        <end position="55"/>
    </location>
</feature>
<evidence type="ECO:0000256" key="7">
    <source>
        <dbReference type="SAM" id="Phobius"/>
    </source>
</evidence>
<protein>
    <recommendedName>
        <fullName evidence="2">histidine kinase</fullName>
        <ecNumber evidence="2">2.7.13.3</ecNumber>
    </recommendedName>
</protein>
<feature type="transmembrane region" description="Helical" evidence="7">
    <location>
        <begin position="88"/>
        <end position="105"/>
    </location>
</feature>
<feature type="domain" description="Histidine kinase" evidence="8">
    <location>
        <begin position="234"/>
        <end position="448"/>
    </location>
</feature>
<feature type="transmembrane region" description="Helical" evidence="7">
    <location>
        <begin position="165"/>
        <end position="186"/>
    </location>
</feature>
<keyword evidence="6" id="KW-0175">Coiled coil</keyword>
<dbReference type="AlphaFoldDB" id="G0J6B7"/>
<dbReference type="Proteomes" id="UP000001635">
    <property type="component" value="Chromosome"/>
</dbReference>
<evidence type="ECO:0000256" key="3">
    <source>
        <dbReference type="ARBA" id="ARBA00022553"/>
    </source>
</evidence>
<comment type="catalytic activity">
    <reaction evidence="1">
        <text>ATP + protein L-histidine = ADP + protein N-phospho-L-histidine.</text>
        <dbReference type="EC" id="2.7.13.3"/>
    </reaction>
</comment>
<evidence type="ECO:0000256" key="6">
    <source>
        <dbReference type="SAM" id="Coils"/>
    </source>
</evidence>
<feature type="transmembrane region" description="Helical" evidence="7">
    <location>
        <begin position="61"/>
        <end position="81"/>
    </location>
</feature>